<keyword evidence="5 11" id="KW-0677">Repeat</keyword>
<comment type="function">
    <text evidence="1 11">Required for replication-independent chromatin assembly and for the periodic repression of histone gene transcription during the cell cycle.</text>
</comment>
<reference evidence="15" key="1">
    <citation type="submission" date="2020-05" db="EMBL/GenBank/DDBJ databases">
        <title>Phylogenomic resolution of chytrid fungi.</title>
        <authorList>
            <person name="Stajich J.E."/>
            <person name="Amses K."/>
            <person name="Simmons R."/>
            <person name="Seto K."/>
            <person name="Myers J."/>
            <person name="Bonds A."/>
            <person name="Quandt C.A."/>
            <person name="Barry K."/>
            <person name="Liu P."/>
            <person name="Grigoriev I."/>
            <person name="Longcore J.E."/>
            <person name="James T.Y."/>
        </authorList>
    </citation>
    <scope>NUCLEOTIDE SEQUENCE</scope>
    <source>
        <strain evidence="15">JEL0513</strain>
    </source>
</reference>
<comment type="caution">
    <text evidence="15">The sequence shown here is derived from an EMBL/GenBank/DDBJ whole genome shotgun (WGS) entry which is preliminary data.</text>
</comment>
<feature type="repeat" description="WD" evidence="10">
    <location>
        <begin position="174"/>
        <end position="215"/>
    </location>
</feature>
<dbReference type="GO" id="GO:0006338">
    <property type="term" value="P:chromatin remodeling"/>
    <property type="evidence" value="ECO:0007669"/>
    <property type="project" value="InterPro"/>
</dbReference>
<keyword evidence="7 11" id="KW-0805">Transcription regulation</keyword>
<dbReference type="GO" id="GO:0006355">
    <property type="term" value="P:regulation of DNA-templated transcription"/>
    <property type="evidence" value="ECO:0007669"/>
    <property type="project" value="InterPro"/>
</dbReference>
<comment type="similarity">
    <text evidence="3 11">Belongs to the WD repeat HIR1 family.</text>
</comment>
<dbReference type="GO" id="GO:0005634">
    <property type="term" value="C:nucleus"/>
    <property type="evidence" value="ECO:0007669"/>
    <property type="project" value="UniProtKB-SubCell"/>
</dbReference>
<feature type="domain" description="Protein HIRA-like C-terminal" evidence="13">
    <location>
        <begin position="693"/>
        <end position="893"/>
    </location>
</feature>
<evidence type="ECO:0000256" key="11">
    <source>
        <dbReference type="RuleBase" id="RU364014"/>
    </source>
</evidence>
<keyword evidence="6 11" id="KW-0156">Chromatin regulator</keyword>
<dbReference type="PROSITE" id="PS00678">
    <property type="entry name" value="WD_REPEATS_1"/>
    <property type="match status" value="1"/>
</dbReference>
<dbReference type="PROSITE" id="PS50294">
    <property type="entry name" value="WD_REPEATS_REGION"/>
    <property type="match status" value="3"/>
</dbReference>
<dbReference type="SMART" id="SM00320">
    <property type="entry name" value="WD40"/>
    <property type="match status" value="6"/>
</dbReference>
<dbReference type="Pfam" id="PF07569">
    <property type="entry name" value="Hira"/>
    <property type="match status" value="1"/>
</dbReference>
<evidence type="ECO:0000256" key="10">
    <source>
        <dbReference type="PROSITE-ProRule" id="PRU00221"/>
    </source>
</evidence>
<dbReference type="Pfam" id="PF24105">
    <property type="entry name" value="Beta-prop_CAF1B_HIR1"/>
    <property type="match status" value="1"/>
</dbReference>
<feature type="compositionally biased region" description="Gly residues" evidence="12">
    <location>
        <begin position="82"/>
        <end position="96"/>
    </location>
</feature>
<evidence type="ECO:0000256" key="9">
    <source>
        <dbReference type="ARBA" id="ARBA00023242"/>
    </source>
</evidence>
<dbReference type="PROSITE" id="PS50082">
    <property type="entry name" value="WD_REPEATS_2"/>
    <property type="match status" value="3"/>
</dbReference>
<evidence type="ECO:0000256" key="1">
    <source>
        <dbReference type="ARBA" id="ARBA00002677"/>
    </source>
</evidence>
<dbReference type="Gene3D" id="2.130.10.10">
    <property type="entry name" value="YVTN repeat-like/Quinoprotein amine dehydrogenase"/>
    <property type="match status" value="2"/>
</dbReference>
<evidence type="ECO:0000256" key="2">
    <source>
        <dbReference type="ARBA" id="ARBA00004123"/>
    </source>
</evidence>
<evidence type="ECO:0000256" key="12">
    <source>
        <dbReference type="SAM" id="MobiDB-lite"/>
    </source>
</evidence>
<dbReference type="PANTHER" id="PTHR13831:SF0">
    <property type="entry name" value="PROTEIN HIRA"/>
    <property type="match status" value="1"/>
</dbReference>
<evidence type="ECO:0000313" key="15">
    <source>
        <dbReference type="EMBL" id="KAJ3132949.1"/>
    </source>
</evidence>
<feature type="region of interest" description="Disordered" evidence="12">
    <location>
        <begin position="75"/>
        <end position="96"/>
    </location>
</feature>
<dbReference type="Proteomes" id="UP001211907">
    <property type="component" value="Unassembled WGS sequence"/>
</dbReference>
<feature type="domain" description="CAF1B/HIR1 beta-propeller" evidence="14">
    <location>
        <begin position="114"/>
        <end position="421"/>
    </location>
</feature>
<dbReference type="InterPro" id="IPR015943">
    <property type="entry name" value="WD40/YVTN_repeat-like_dom_sf"/>
</dbReference>
<keyword evidence="9 11" id="KW-0539">Nucleus</keyword>
<evidence type="ECO:0000259" key="14">
    <source>
        <dbReference type="Pfam" id="PF24105"/>
    </source>
</evidence>
<evidence type="ECO:0000256" key="5">
    <source>
        <dbReference type="ARBA" id="ARBA00022737"/>
    </source>
</evidence>
<evidence type="ECO:0000313" key="16">
    <source>
        <dbReference type="Proteomes" id="UP001211907"/>
    </source>
</evidence>
<keyword evidence="4 10" id="KW-0853">WD repeat</keyword>
<dbReference type="GO" id="GO:0000417">
    <property type="term" value="C:HIR complex"/>
    <property type="evidence" value="ECO:0007669"/>
    <property type="project" value="TreeGrafter"/>
</dbReference>
<name>A0AAD5T8N7_9FUNG</name>
<dbReference type="InterPro" id="IPR055410">
    <property type="entry name" value="Beta-prop_CAF1B_HIR1"/>
</dbReference>
<comment type="subcellular location">
    <subcellularLocation>
        <location evidence="2 11">Nucleus</location>
    </subcellularLocation>
</comment>
<dbReference type="EMBL" id="JADGJH010000231">
    <property type="protein sequence ID" value="KAJ3132949.1"/>
    <property type="molecule type" value="Genomic_DNA"/>
</dbReference>
<sequence length="943" mass="100325">MFILSAPWVKHTGEKGRHLPIYAIAVQSQLQSTQTPTHTPTNARAKTDLGCRLATGGQEGKIMLWNTRSILDEAGDCDSEGDGGGSGSGLGGLGSSGNNGNGSLGLGGGRGDRLVSTLSLHSGAVLCLRWSPTGRWLASGADDTRVIVWHQDNMALSSSTSTPACETWRALRVLFGHESDVSDLAWSPNGAYLASCSLDSSVLIWDASSGSFDKLKHIKNAHNGFVKGLAWDPVGSFLATQSDDKTLRVWRTSDWVVEHEISAPFAQSSSSTFFRRLSWSPDGSCIVAANGENANMPIAPVINRDDNWSCDVSLIGHQLPIEVVCFNPLTFEIEIPDPDAAENTQEGERVATKKVISSVCAIAGQDCGISIWWTARPFAAASVLDVFNHTVLDLSWSSDGFTLYACSYDGSVVALTFSKNEFGIPVSPEATESTLMKYGYQKVKQAIPESTTQLDLEDQFNMIEYNSNVITPSAKAKSIANGNGGLQSQNQQQSVQLVNTSPPLGKQTVSRTATGKKRITPVLIRSANALPRQATVHIGPFTQTAPALNNGIGIPVGSAVKRKIADNENESTSTKQQQQASYILPTYSSTLPPSRLLAVAAVRLKLLTAVSTGVSTESLLNLECINSEDSGICVLIVLLLASKNSVSNITGSRNGELQFGLTLLSPVLLITGTKTFWAAACLDASLNVFSPAGRRILPAMVLPAPSSYITANGSDLSKGLCLLSNELVTPLITTASSGGGNALKLANATIRSDDGKPIITLSSGDTFVYSYAMRTWMNIRGFESSDTGQNRQNVGNGGVMGIGGVDGFMENRNGFRVPTASLGGRNGSGDSSNGDLGLLKNAGPVLLDRAELGMACATVLESPTEYRRWLLLYARKLSDEGIVAKVKELCDDLLGGLSLSNGGEIMGLSKRSLLKEILPILASNRDLQRIIDSYYEFIAQDRG</sequence>
<dbReference type="InterPro" id="IPR036322">
    <property type="entry name" value="WD40_repeat_dom_sf"/>
</dbReference>
<proteinExistence type="inferred from homology"/>
<dbReference type="InterPro" id="IPR001680">
    <property type="entry name" value="WD40_rpt"/>
</dbReference>
<accession>A0AAD5T8N7</accession>
<dbReference type="AlphaFoldDB" id="A0AAD5T8N7"/>
<dbReference type="PANTHER" id="PTHR13831">
    <property type="entry name" value="MEMBER OF THE HIR1 FAMILY OF WD-REPEAT PROTEINS"/>
    <property type="match status" value="1"/>
</dbReference>
<protein>
    <recommendedName>
        <fullName evidence="11">Protein HIR</fullName>
    </recommendedName>
</protein>
<dbReference type="GO" id="GO:0031491">
    <property type="term" value="F:nucleosome binding"/>
    <property type="evidence" value="ECO:0007669"/>
    <property type="project" value="TreeGrafter"/>
</dbReference>
<dbReference type="InterPro" id="IPR019775">
    <property type="entry name" value="WD40_repeat_CS"/>
</dbReference>
<keyword evidence="16" id="KW-1185">Reference proteome</keyword>
<gene>
    <name evidence="15" type="primary">HIR1</name>
    <name evidence="15" type="ORF">HK100_004788</name>
</gene>
<feature type="repeat" description="WD" evidence="10">
    <location>
        <begin position="118"/>
        <end position="159"/>
    </location>
</feature>
<dbReference type="GO" id="GO:0000785">
    <property type="term" value="C:chromatin"/>
    <property type="evidence" value="ECO:0007669"/>
    <property type="project" value="TreeGrafter"/>
</dbReference>
<dbReference type="InterPro" id="IPR019015">
    <property type="entry name" value="HIRA_B_motif"/>
</dbReference>
<keyword evidence="11" id="KW-0678">Repressor</keyword>
<evidence type="ECO:0000256" key="4">
    <source>
        <dbReference type="ARBA" id="ARBA00022574"/>
    </source>
</evidence>
<dbReference type="InterPro" id="IPR031120">
    <property type="entry name" value="HIR1-like"/>
</dbReference>
<evidence type="ECO:0000256" key="3">
    <source>
        <dbReference type="ARBA" id="ARBA00007306"/>
    </source>
</evidence>
<dbReference type="Pfam" id="PF09453">
    <property type="entry name" value="HIRA_B"/>
    <property type="match status" value="1"/>
</dbReference>
<dbReference type="GO" id="GO:0006351">
    <property type="term" value="P:DNA-templated transcription"/>
    <property type="evidence" value="ECO:0007669"/>
    <property type="project" value="InterPro"/>
</dbReference>
<evidence type="ECO:0000256" key="8">
    <source>
        <dbReference type="ARBA" id="ARBA00023163"/>
    </source>
</evidence>
<evidence type="ECO:0000256" key="6">
    <source>
        <dbReference type="ARBA" id="ARBA00022853"/>
    </source>
</evidence>
<dbReference type="SUPFAM" id="SSF50978">
    <property type="entry name" value="WD40 repeat-like"/>
    <property type="match status" value="1"/>
</dbReference>
<feature type="repeat" description="WD" evidence="10">
    <location>
        <begin position="219"/>
        <end position="250"/>
    </location>
</feature>
<evidence type="ECO:0000259" key="13">
    <source>
        <dbReference type="Pfam" id="PF07569"/>
    </source>
</evidence>
<dbReference type="InterPro" id="IPR011494">
    <property type="entry name" value="HIRA-like_C"/>
</dbReference>
<keyword evidence="8 11" id="KW-0804">Transcription</keyword>
<evidence type="ECO:0000256" key="7">
    <source>
        <dbReference type="ARBA" id="ARBA00023015"/>
    </source>
</evidence>
<organism evidence="15 16">
    <name type="scientific">Physocladia obscura</name>
    <dbReference type="NCBI Taxonomy" id="109957"/>
    <lineage>
        <taxon>Eukaryota</taxon>
        <taxon>Fungi</taxon>
        <taxon>Fungi incertae sedis</taxon>
        <taxon>Chytridiomycota</taxon>
        <taxon>Chytridiomycota incertae sedis</taxon>
        <taxon>Chytridiomycetes</taxon>
        <taxon>Chytridiales</taxon>
        <taxon>Chytriomycetaceae</taxon>
        <taxon>Physocladia</taxon>
    </lineage>
</organism>